<reference evidence="1 2" key="1">
    <citation type="submission" date="2015-10" db="EMBL/GenBank/DDBJ databases">
        <title>Draft genome sequence of Streptomyces yokosukanensis DSM 40224, type strain for the species Streptomyces yokosukanensis.</title>
        <authorList>
            <person name="Ruckert C."/>
            <person name="Winkler A."/>
            <person name="Kalinowski J."/>
            <person name="Kampfer P."/>
            <person name="Glaeser S."/>
        </authorList>
    </citation>
    <scope>NUCLEOTIDE SEQUENCE [LARGE SCALE GENOMIC DNA]</scope>
    <source>
        <strain evidence="1 2">DSM 40224</strain>
    </source>
</reference>
<evidence type="ECO:0000313" key="2">
    <source>
        <dbReference type="Proteomes" id="UP000053127"/>
    </source>
</evidence>
<dbReference type="EMBL" id="LMWN01000008">
    <property type="protein sequence ID" value="KUN08586.1"/>
    <property type="molecule type" value="Genomic_DNA"/>
</dbReference>
<accession>A0A101PBR3</accession>
<protein>
    <submittedName>
        <fullName evidence="1">Uncharacterized protein</fullName>
    </submittedName>
</protein>
<dbReference type="STRING" id="67386.AQI95_09530"/>
<sequence>MPTAMSTAYTVPNAGLAVVTNIVATNPSPTASASVTVRLGGVPLLSGVGIAPSGVLTLDLRQVLTSGDTIEIQGSGAQAHTHISGVEVI</sequence>
<comment type="caution">
    <text evidence="1">The sequence shown here is derived from an EMBL/GenBank/DDBJ whole genome shotgun (WGS) entry which is preliminary data.</text>
</comment>
<name>A0A101PBR3_9ACTN</name>
<dbReference type="RefSeq" id="WP_067120239.1">
    <property type="nucleotide sequence ID" value="NZ_KQ948208.1"/>
</dbReference>
<dbReference type="AlphaFoldDB" id="A0A101PBR3"/>
<proteinExistence type="predicted"/>
<gene>
    <name evidence="1" type="ORF">AQI95_09530</name>
</gene>
<keyword evidence="2" id="KW-1185">Reference proteome</keyword>
<dbReference type="OrthoDB" id="4284788at2"/>
<dbReference type="Proteomes" id="UP000053127">
    <property type="component" value="Unassembled WGS sequence"/>
</dbReference>
<organism evidence="1 2">
    <name type="scientific">Streptomyces yokosukanensis</name>
    <dbReference type="NCBI Taxonomy" id="67386"/>
    <lineage>
        <taxon>Bacteria</taxon>
        <taxon>Bacillati</taxon>
        <taxon>Actinomycetota</taxon>
        <taxon>Actinomycetes</taxon>
        <taxon>Kitasatosporales</taxon>
        <taxon>Streptomycetaceae</taxon>
        <taxon>Streptomyces</taxon>
    </lineage>
</organism>
<evidence type="ECO:0000313" key="1">
    <source>
        <dbReference type="EMBL" id="KUN08586.1"/>
    </source>
</evidence>